<dbReference type="RefSeq" id="WP_121605144.1">
    <property type="nucleotide sequence ID" value="NZ_BAAACY010000017.1"/>
</dbReference>
<proteinExistence type="predicted"/>
<dbReference type="Pfam" id="PF13040">
    <property type="entry name" value="Fur_reg_FbpB"/>
    <property type="match status" value="1"/>
</dbReference>
<sequence>MSLKKKRTFDELVSENRQQILKDRSLMDKIEKQLELKRKPIQKEVQ</sequence>
<accession>A0A941DW21</accession>
<dbReference type="EMBL" id="JAGSOT010000022">
    <property type="protein sequence ID" value="MBR7796169.1"/>
    <property type="molecule type" value="Genomic_DNA"/>
</dbReference>
<evidence type="ECO:0000313" key="2">
    <source>
        <dbReference type="Proteomes" id="UP000675284"/>
    </source>
</evidence>
<gene>
    <name evidence="1" type="ORF">KCX74_08945</name>
</gene>
<dbReference type="AlphaFoldDB" id="A0A941DW21"/>
<evidence type="ECO:0000313" key="1">
    <source>
        <dbReference type="EMBL" id="MBR7796169.1"/>
    </source>
</evidence>
<organism evidence="1 2">
    <name type="scientific">Virgibacillus salarius</name>
    <dbReference type="NCBI Taxonomy" id="447199"/>
    <lineage>
        <taxon>Bacteria</taxon>
        <taxon>Bacillati</taxon>
        <taxon>Bacillota</taxon>
        <taxon>Bacilli</taxon>
        <taxon>Bacillales</taxon>
        <taxon>Bacillaceae</taxon>
        <taxon>Virgibacillus</taxon>
    </lineage>
</organism>
<name>A0A941DW21_9BACI</name>
<keyword evidence="2" id="KW-1185">Reference proteome</keyword>
<comment type="caution">
    <text evidence="1">The sequence shown here is derived from an EMBL/GenBank/DDBJ whole genome shotgun (WGS) entry which is preliminary data.</text>
</comment>
<dbReference type="Proteomes" id="UP000675284">
    <property type="component" value="Unassembled WGS sequence"/>
</dbReference>
<protein>
    <submittedName>
        <fullName evidence="1">FbpB family small basic protein</fullName>
    </submittedName>
</protein>
<dbReference type="InterPro" id="IPR025004">
    <property type="entry name" value="SenN/SenS"/>
</dbReference>
<reference evidence="1" key="1">
    <citation type="submission" date="2021-04" db="EMBL/GenBank/DDBJ databases">
        <title>Isolation and polyphasic classification of algal microorganism.</title>
        <authorList>
            <person name="Wang S."/>
        </authorList>
    </citation>
    <scope>NUCLEOTIDE SEQUENCE</scope>
    <source>
        <strain evidence="1">720a</strain>
    </source>
</reference>